<evidence type="ECO:0000256" key="1">
    <source>
        <dbReference type="ARBA" id="ARBA00005582"/>
    </source>
</evidence>
<feature type="domain" description="Nudix hydrolase" evidence="2">
    <location>
        <begin position="57"/>
        <end position="190"/>
    </location>
</feature>
<accession>A0A4R8WAP7</accession>
<dbReference type="Gene3D" id="3.90.79.10">
    <property type="entry name" value="Nucleoside Triphosphate Pyrophosphohydrolase"/>
    <property type="match status" value="1"/>
</dbReference>
<dbReference type="PANTHER" id="PTHR43736:SF1">
    <property type="entry name" value="DIHYDRONEOPTERIN TRIPHOSPHATE DIPHOSPHATASE"/>
    <property type="match status" value="1"/>
</dbReference>
<proteinExistence type="inferred from homology"/>
<dbReference type="OrthoDB" id="129709at2"/>
<dbReference type="InterPro" id="IPR000086">
    <property type="entry name" value="NUDIX_hydrolase_dom"/>
</dbReference>
<dbReference type="InterPro" id="IPR015797">
    <property type="entry name" value="NUDIX_hydrolase-like_dom_sf"/>
</dbReference>
<sequence length="206" mass="22047">MPNLALRSPTDDTRADDLVHRLRAWLPLALGQALLRDEYLGFVLGSPRAALSRHGGPEHVTGSCFVFTPDLAQVLLCFHKKGGFWVQLGGHVEPADGSVAETAFREAREECGIDDLAPIGDGILDLDRHALSGAFSCSAHWDVGFASITRPEAAPVASDESDDVAWWPVGALPENVPPLFARRLAGVLAELDHQQRSAMSVAPAAP</sequence>
<dbReference type="Proteomes" id="UP000297907">
    <property type="component" value="Unassembled WGS sequence"/>
</dbReference>
<dbReference type="AlphaFoldDB" id="A0A4R8WAP7"/>
<reference evidence="3 4" key="1">
    <citation type="submission" date="2019-03" db="EMBL/GenBank/DDBJ databases">
        <title>Genomics of glacier-inhabiting Cryobacterium strains.</title>
        <authorList>
            <person name="Liu Q."/>
            <person name="Xin Y.-H."/>
        </authorList>
    </citation>
    <scope>NUCLEOTIDE SEQUENCE [LARGE SCALE GENOMIC DNA]</scope>
    <source>
        <strain evidence="3 4">RHLS22-1</strain>
    </source>
</reference>
<comment type="similarity">
    <text evidence="1">Belongs to the Nudix hydrolase family.</text>
</comment>
<dbReference type="CDD" id="cd03674">
    <property type="entry name" value="NUDIX_Hydrolase"/>
    <property type="match status" value="1"/>
</dbReference>
<protein>
    <submittedName>
        <fullName evidence="3">NUDIX domain-containing protein</fullName>
    </submittedName>
</protein>
<dbReference type="PANTHER" id="PTHR43736">
    <property type="entry name" value="ADP-RIBOSE PYROPHOSPHATASE"/>
    <property type="match status" value="1"/>
</dbReference>
<dbReference type="PROSITE" id="PS51462">
    <property type="entry name" value="NUDIX"/>
    <property type="match status" value="1"/>
</dbReference>
<gene>
    <name evidence="3" type="ORF">E3O42_03800</name>
</gene>
<comment type="caution">
    <text evidence="3">The sequence shown here is derived from an EMBL/GenBank/DDBJ whole genome shotgun (WGS) entry which is preliminary data.</text>
</comment>
<dbReference type="Pfam" id="PF00293">
    <property type="entry name" value="NUDIX"/>
    <property type="match status" value="1"/>
</dbReference>
<evidence type="ECO:0000259" key="2">
    <source>
        <dbReference type="PROSITE" id="PS51462"/>
    </source>
</evidence>
<organism evidence="3 4">
    <name type="scientific">Cryobacterium adonitolivorans</name>
    <dbReference type="NCBI Taxonomy" id="1259189"/>
    <lineage>
        <taxon>Bacteria</taxon>
        <taxon>Bacillati</taxon>
        <taxon>Actinomycetota</taxon>
        <taxon>Actinomycetes</taxon>
        <taxon>Micrococcales</taxon>
        <taxon>Microbacteriaceae</taxon>
        <taxon>Cryobacterium</taxon>
    </lineage>
</organism>
<keyword evidence="4" id="KW-1185">Reference proteome</keyword>
<dbReference type="SUPFAM" id="SSF55811">
    <property type="entry name" value="Nudix"/>
    <property type="match status" value="1"/>
</dbReference>
<name>A0A4R8WAP7_9MICO</name>
<evidence type="ECO:0000313" key="3">
    <source>
        <dbReference type="EMBL" id="TFC05144.1"/>
    </source>
</evidence>
<dbReference type="EMBL" id="SOFL01000009">
    <property type="protein sequence ID" value="TFC05144.1"/>
    <property type="molecule type" value="Genomic_DNA"/>
</dbReference>
<evidence type="ECO:0000313" key="4">
    <source>
        <dbReference type="Proteomes" id="UP000297907"/>
    </source>
</evidence>
<dbReference type="RefSeq" id="WP_134452605.1">
    <property type="nucleotide sequence ID" value="NZ_SOFL01000009.1"/>
</dbReference>